<dbReference type="SUPFAM" id="SSF143865">
    <property type="entry name" value="CorA soluble domain-like"/>
    <property type="match status" value="1"/>
</dbReference>
<dbReference type="Gene3D" id="1.20.58.340">
    <property type="entry name" value="Magnesium transport protein CorA, transmembrane region"/>
    <property type="match status" value="2"/>
</dbReference>
<dbReference type="GO" id="GO:0005886">
    <property type="term" value="C:plasma membrane"/>
    <property type="evidence" value="ECO:0007669"/>
    <property type="project" value="UniProtKB-SubCell"/>
</dbReference>
<dbReference type="GO" id="GO:0050897">
    <property type="term" value="F:cobalt ion binding"/>
    <property type="evidence" value="ECO:0007669"/>
    <property type="project" value="TreeGrafter"/>
</dbReference>
<keyword evidence="4 12" id="KW-1003">Cell membrane</keyword>
<dbReference type="InterPro" id="IPR045863">
    <property type="entry name" value="CorA_TM1_TM2"/>
</dbReference>
<dbReference type="GO" id="GO:0015095">
    <property type="term" value="F:magnesium ion transmembrane transporter activity"/>
    <property type="evidence" value="ECO:0007669"/>
    <property type="project" value="UniProtKB-UniRule"/>
</dbReference>
<keyword evidence="9 12" id="KW-0472">Membrane</keyword>
<evidence type="ECO:0000256" key="11">
    <source>
        <dbReference type="ARBA" id="ARBA00045497"/>
    </source>
</evidence>
<keyword evidence="6 12" id="KW-0460">Magnesium</keyword>
<dbReference type="Gene3D" id="3.30.460.20">
    <property type="entry name" value="CorA soluble domain-like"/>
    <property type="match status" value="1"/>
</dbReference>
<dbReference type="Proteomes" id="UP000237846">
    <property type="component" value="Unassembled WGS sequence"/>
</dbReference>
<proteinExistence type="inferred from homology"/>
<comment type="caution">
    <text evidence="13">The sequence shown here is derived from an EMBL/GenBank/DDBJ whole genome shotgun (WGS) entry which is preliminary data.</text>
</comment>
<evidence type="ECO:0000256" key="12">
    <source>
        <dbReference type="RuleBase" id="RU362010"/>
    </source>
</evidence>
<keyword evidence="14" id="KW-1185">Reference proteome</keyword>
<evidence type="ECO:0000313" key="13">
    <source>
        <dbReference type="EMBL" id="PRY02598.1"/>
    </source>
</evidence>
<feature type="transmembrane region" description="Helical" evidence="12">
    <location>
        <begin position="267"/>
        <end position="286"/>
    </location>
</feature>
<comment type="catalytic activity">
    <reaction evidence="10">
        <text>Mg(2+)(in) = Mg(2+)(out)</text>
        <dbReference type="Rhea" id="RHEA:29827"/>
        <dbReference type="ChEBI" id="CHEBI:18420"/>
    </reaction>
</comment>
<comment type="subcellular location">
    <subcellularLocation>
        <location evidence="1">Cell membrane</location>
        <topology evidence="1">Multi-pass membrane protein</topology>
    </subcellularLocation>
    <subcellularLocation>
        <location evidence="12">Membrane</location>
        <topology evidence="12">Multi-pass membrane protein</topology>
    </subcellularLocation>
</comment>
<protein>
    <recommendedName>
        <fullName evidence="12">Magnesium transport protein CorA</fullName>
    </recommendedName>
</protein>
<evidence type="ECO:0000256" key="4">
    <source>
        <dbReference type="ARBA" id="ARBA00022475"/>
    </source>
</evidence>
<dbReference type="FunFam" id="1.20.58.340:FF:000004">
    <property type="entry name" value="Magnesium transport protein CorA"/>
    <property type="match status" value="1"/>
</dbReference>
<accession>A0A2T0QFA6</accession>
<evidence type="ECO:0000313" key="14">
    <source>
        <dbReference type="Proteomes" id="UP000237846"/>
    </source>
</evidence>
<dbReference type="CDD" id="cd12830">
    <property type="entry name" value="MtCorA-like"/>
    <property type="match status" value="1"/>
</dbReference>
<dbReference type="RefSeq" id="WP_245929935.1">
    <property type="nucleotide sequence ID" value="NZ_PVZC01000001.1"/>
</dbReference>
<evidence type="ECO:0000256" key="2">
    <source>
        <dbReference type="ARBA" id="ARBA00009765"/>
    </source>
</evidence>
<keyword evidence="3 12" id="KW-0813">Transport</keyword>
<keyword evidence="5 12" id="KW-0812">Transmembrane</keyword>
<dbReference type="InterPro" id="IPR004488">
    <property type="entry name" value="Mg/Co-transport_prot_CorA"/>
</dbReference>
<keyword evidence="8 12" id="KW-0406">Ion transport</keyword>
<evidence type="ECO:0000256" key="8">
    <source>
        <dbReference type="ARBA" id="ARBA00023065"/>
    </source>
</evidence>
<evidence type="ECO:0000256" key="10">
    <source>
        <dbReference type="ARBA" id="ARBA00034269"/>
    </source>
</evidence>
<dbReference type="InterPro" id="IPR002523">
    <property type="entry name" value="MgTranspt_CorA/ZnTranspt_ZntB"/>
</dbReference>
<dbReference type="NCBIfam" id="TIGR00383">
    <property type="entry name" value="corA"/>
    <property type="match status" value="1"/>
</dbReference>
<evidence type="ECO:0000256" key="3">
    <source>
        <dbReference type="ARBA" id="ARBA00022448"/>
    </source>
</evidence>
<dbReference type="GO" id="GO:0000287">
    <property type="term" value="F:magnesium ion binding"/>
    <property type="evidence" value="ECO:0007669"/>
    <property type="project" value="TreeGrafter"/>
</dbReference>
<evidence type="ECO:0000256" key="5">
    <source>
        <dbReference type="ARBA" id="ARBA00022692"/>
    </source>
</evidence>
<comment type="function">
    <text evidence="11">Mediates influx of magnesium ions. Alternates between open and closed states. Activated by low cytoplasmic Mg(2+) levels. Inactive when cytoplasmic Mg(2+) levels are high.</text>
</comment>
<gene>
    <name evidence="12" type="primary">corA</name>
    <name evidence="13" type="ORF">CLV72_1011201</name>
</gene>
<reference evidence="13 14" key="1">
    <citation type="submission" date="2018-03" db="EMBL/GenBank/DDBJ databases">
        <title>Genomic Encyclopedia of Archaeal and Bacterial Type Strains, Phase II (KMG-II): from individual species to whole genera.</title>
        <authorList>
            <person name="Goeker M."/>
        </authorList>
    </citation>
    <scope>NUCLEOTIDE SEQUENCE [LARGE SCALE GENOMIC DNA]</scope>
    <source>
        <strain evidence="13 14">DSM 45601</strain>
    </source>
</reference>
<keyword evidence="7 12" id="KW-1133">Transmembrane helix</keyword>
<dbReference type="Pfam" id="PF01544">
    <property type="entry name" value="CorA"/>
    <property type="match status" value="1"/>
</dbReference>
<evidence type="ECO:0000256" key="7">
    <source>
        <dbReference type="ARBA" id="ARBA00022989"/>
    </source>
</evidence>
<evidence type="ECO:0000256" key="1">
    <source>
        <dbReference type="ARBA" id="ARBA00004651"/>
    </source>
</evidence>
<comment type="similarity">
    <text evidence="2 12">Belongs to the CorA metal ion transporter (MIT) (TC 1.A.35) family.</text>
</comment>
<dbReference type="PANTHER" id="PTHR46494">
    <property type="entry name" value="CORA FAMILY METAL ION TRANSPORTER (EUROFUNG)"/>
    <property type="match status" value="1"/>
</dbReference>
<sequence length="324" mass="36386">MTECAIYRARERIDVEGDISDTLDEALLSDDRAFCWIDLHEPTETEFDLASSELNLHPLAVEDAVEAHQRPKLERYGDVLLVVLKTLSYDRANTDVRTGELMLFIGRSYVITVRHGDVDPLGQVRRRLDKDPTLIDFGPSAVLYGVIDAVVDRYVDIVDEVHAAVTDLEERVFVSTRGPVAEDIYALKREVLEIHNAVDPLVPVVSSIVTGESVRVAPEALPFFRDVADHVMLVDSRVDSLNELLPQVLAAHLAQVGVQQNDDARRITAWAAIFAMPTMIAGIYGMNFDVMPELRWAFGYPMAIFAMVAVCTVLFVMFRRSRWL</sequence>
<dbReference type="EMBL" id="PVZC01000001">
    <property type="protein sequence ID" value="PRY02598.1"/>
    <property type="molecule type" value="Genomic_DNA"/>
</dbReference>
<dbReference type="SUPFAM" id="SSF144083">
    <property type="entry name" value="Magnesium transport protein CorA, transmembrane region"/>
    <property type="match status" value="1"/>
</dbReference>
<name>A0A2T0QFA6_9ACTN</name>
<dbReference type="GO" id="GO:0015087">
    <property type="term" value="F:cobalt ion transmembrane transporter activity"/>
    <property type="evidence" value="ECO:0007669"/>
    <property type="project" value="UniProtKB-UniRule"/>
</dbReference>
<evidence type="ECO:0000256" key="6">
    <source>
        <dbReference type="ARBA" id="ARBA00022842"/>
    </source>
</evidence>
<feature type="transmembrane region" description="Helical" evidence="12">
    <location>
        <begin position="298"/>
        <end position="318"/>
    </location>
</feature>
<dbReference type="AlphaFoldDB" id="A0A2T0QFA6"/>
<dbReference type="InterPro" id="IPR045861">
    <property type="entry name" value="CorA_cytoplasmic_dom"/>
</dbReference>
<evidence type="ECO:0000256" key="9">
    <source>
        <dbReference type="ARBA" id="ARBA00023136"/>
    </source>
</evidence>
<organism evidence="13 14">
    <name type="scientific">Allonocardiopsis opalescens</name>
    <dbReference type="NCBI Taxonomy" id="1144618"/>
    <lineage>
        <taxon>Bacteria</taxon>
        <taxon>Bacillati</taxon>
        <taxon>Actinomycetota</taxon>
        <taxon>Actinomycetes</taxon>
        <taxon>Streptosporangiales</taxon>
        <taxon>Allonocardiopsis</taxon>
    </lineage>
</organism>
<dbReference type="PANTHER" id="PTHR46494:SF1">
    <property type="entry name" value="CORA FAMILY METAL ION TRANSPORTER (EUROFUNG)"/>
    <property type="match status" value="1"/>
</dbReference>